<gene>
    <name evidence="7" type="ORF">GGP41_009442</name>
</gene>
<dbReference type="InterPro" id="IPR002885">
    <property type="entry name" value="PPR_rpt"/>
</dbReference>
<feature type="compositionally biased region" description="Basic and acidic residues" evidence="6">
    <location>
        <begin position="1016"/>
        <end position="1028"/>
    </location>
</feature>
<comment type="function">
    <text evidence="3">Regulates mitochondrial small subunit maturation by controlling 15S rRNA 5'-end processing. Localizes to the 5' precursor of the 15S rRNA in a position that is subsequently occupied by mS47 in the mature yeast mtSSU. Uses structure and sequence-specific RNA recognition, binding to a single-stranded region of the precursor and specifically recognizing bases -6 to -1. The exchange of Ccm1 for mS47 is coupled to the irreversible removal of precursor rRNA that is accompanied by conformational changes of the mitoribosomal proteins uS5m and mS26. These conformational changes signal completion of 5'-end rRNA processing through protection of the mature 5'-end of the 15S rRNA and stabilization of mS47. The removal of the 5' precursor together with the dissociation of Ccm1 may be catalyzed by the 5'-3' exoribonuclease Pet127. Involved in the specific removal of group I introns in mitochondrial encoded transcripts.</text>
</comment>
<name>A0A8H5ZCR8_COCSA</name>
<evidence type="ECO:0000256" key="2">
    <source>
        <dbReference type="ARBA" id="ARBA00022737"/>
    </source>
</evidence>
<feature type="region of interest" description="Disordered" evidence="6">
    <location>
        <begin position="914"/>
        <end position="947"/>
    </location>
</feature>
<comment type="caution">
    <text evidence="7">The sequence shown here is derived from an EMBL/GenBank/DDBJ whole genome shotgun (WGS) entry which is preliminary data.</text>
</comment>
<sequence length="1028" mass="115980">MPRVRVPNASFIASADLPVLPFLAPRAFAESPIPGSTRPHNQRGNAAQKEKQAPSALPKCSRRIDGVGETGELQLKSDSTCGQHLRQRKLDAGLLQMPTLWRRESHHLNPINFLYAEISTLTRQHARAYVTTAFHPSPPAPTSPPKSRHCRAQSGRTSSVLATHEPLRAAKRARALALERARFLNYVSRLPSNLSPLQRMKRGPYRSLSRRVSNLVHWKSRYLDFRTEARRTRKGFSLNLAFAALDRALYTSLRQHTRRIIIKHNPRCVRLSRKIFPPGTPIGSHMVWKNWIEFDVTTRKAYAHRLLIYLLDRVPGLALRFIQVIANDPLLRGRKTQAIADGLGHLSKIHTRKQYGARQKWGTDPMAHKRVFVPAFVNIFRKSLASQPDVCSQDLLYNLVELAEIDDLKKVFDCLAQHRTRIGFDTMLHYASAFGKAGEVEYALKCLKELRVRLNDVAWRSVVERERLRWTCATILRKSMSTSHNFHQTPSIVAAFVRLGIKMDILLYNIVMHNAMEAGDYITAFKVYNTLESNGLDPNPHTYSILLHGCTLQSNPSIFQDFAQHCADIAQQTKDPWLATDYLYYLYVRHQADVDAGHRSVSLWNAYLRFFSMAPLEPFLASGMMNPGPARMEQDEASLDSVRLPPPSVALYVMMQAEVQSAAAISNQRVLNLYNKFTSVAMQSKGPAFKSLVQTPIIWNAFLLAFSQKQQFANASQVIKDMTESATKPNVYSWNILMQAFFKTGQVQAAERVFEIMRNRGTDPDQFTYGVLMRGYAKAQLVERIGETMQHLETEQELKPDLLRALAAVVNRRQLMLTLEKDRLYKEVKAQENAAREAEDRRVRWQPPLFKISDVGVAGASEEESAGSDMTAIPHAENVVNSSELPDTLHQQQNVEDADIFGFLKDDQIDPAAATSISARPVSRQPYQESQRPMGQPNSTTADDKDPEVQYRKLQEQLGLLGHSQTSATGQDSEPQPPEPLGASIGFKSVLGENRAVVTSKSSVSKGRIRPKIKRERLDRPFSDGSKA</sequence>
<feature type="compositionally biased region" description="Polar residues" evidence="6">
    <location>
        <begin position="925"/>
        <end position="941"/>
    </location>
</feature>
<dbReference type="Gene3D" id="1.25.40.10">
    <property type="entry name" value="Tetratricopeptide repeat domain"/>
    <property type="match status" value="2"/>
</dbReference>
<protein>
    <recommendedName>
        <fullName evidence="9">Pentacotripeptide-repeat region of PRORP domain-containing protein</fullName>
    </recommendedName>
</protein>
<dbReference type="PANTHER" id="PTHR47447">
    <property type="entry name" value="OS03G0856100 PROTEIN"/>
    <property type="match status" value="1"/>
</dbReference>
<evidence type="ECO:0000256" key="5">
    <source>
        <dbReference type="PROSITE-ProRule" id="PRU00708"/>
    </source>
</evidence>
<evidence type="ECO:0000256" key="6">
    <source>
        <dbReference type="SAM" id="MobiDB-lite"/>
    </source>
</evidence>
<reference evidence="7" key="1">
    <citation type="submission" date="2019-11" db="EMBL/GenBank/DDBJ databases">
        <title>Bipolaris sorokiniana Genome sequencing.</title>
        <authorList>
            <person name="Wang H."/>
        </authorList>
    </citation>
    <scope>NUCLEOTIDE SEQUENCE</scope>
</reference>
<feature type="repeat" description="PPR" evidence="5">
    <location>
        <begin position="730"/>
        <end position="764"/>
    </location>
</feature>
<dbReference type="EMBL" id="WNKQ01000018">
    <property type="protein sequence ID" value="KAF5845660.1"/>
    <property type="molecule type" value="Genomic_DNA"/>
</dbReference>
<dbReference type="Proteomes" id="UP000624244">
    <property type="component" value="Unassembled WGS sequence"/>
</dbReference>
<accession>A0A8H5ZCR8</accession>
<organism evidence="7 8">
    <name type="scientific">Cochliobolus sativus</name>
    <name type="common">Common root rot and spot blotch fungus</name>
    <name type="synonym">Bipolaris sorokiniana</name>
    <dbReference type="NCBI Taxonomy" id="45130"/>
    <lineage>
        <taxon>Eukaryota</taxon>
        <taxon>Fungi</taxon>
        <taxon>Dikarya</taxon>
        <taxon>Ascomycota</taxon>
        <taxon>Pezizomycotina</taxon>
        <taxon>Dothideomycetes</taxon>
        <taxon>Pleosporomycetidae</taxon>
        <taxon>Pleosporales</taxon>
        <taxon>Pleosporineae</taxon>
        <taxon>Pleosporaceae</taxon>
        <taxon>Bipolaris</taxon>
    </lineage>
</organism>
<evidence type="ECO:0000256" key="4">
    <source>
        <dbReference type="ARBA" id="ARBA00044511"/>
    </source>
</evidence>
<evidence type="ECO:0000313" key="8">
    <source>
        <dbReference type="Proteomes" id="UP000624244"/>
    </source>
</evidence>
<comment type="similarity">
    <text evidence="1">Belongs to the CCM1 family.</text>
</comment>
<dbReference type="NCBIfam" id="TIGR00756">
    <property type="entry name" value="PPR"/>
    <property type="match status" value="1"/>
</dbReference>
<feature type="repeat" description="PPR" evidence="5">
    <location>
        <begin position="504"/>
        <end position="538"/>
    </location>
</feature>
<feature type="region of interest" description="Disordered" evidence="6">
    <location>
        <begin position="963"/>
        <end position="1028"/>
    </location>
</feature>
<evidence type="ECO:0000256" key="3">
    <source>
        <dbReference type="ARBA" id="ARBA00044493"/>
    </source>
</evidence>
<dbReference type="PANTHER" id="PTHR47447:SF28">
    <property type="entry name" value="PENTACOTRIPEPTIDE-REPEAT REGION OF PRORP DOMAIN-CONTAINING PROTEIN"/>
    <property type="match status" value="1"/>
</dbReference>
<dbReference type="Pfam" id="PF13041">
    <property type="entry name" value="PPR_2"/>
    <property type="match status" value="2"/>
</dbReference>
<comment type="subunit">
    <text evidence="4">Binds to mitochondrial small subunit 15S rRNA.</text>
</comment>
<keyword evidence="2" id="KW-0677">Repeat</keyword>
<dbReference type="AlphaFoldDB" id="A0A8H5ZCR8"/>
<dbReference type="InterPro" id="IPR011990">
    <property type="entry name" value="TPR-like_helical_dom_sf"/>
</dbReference>
<dbReference type="PROSITE" id="PS51375">
    <property type="entry name" value="PPR"/>
    <property type="match status" value="2"/>
</dbReference>
<evidence type="ECO:0000256" key="1">
    <source>
        <dbReference type="ARBA" id="ARBA00006192"/>
    </source>
</evidence>
<feature type="compositionally biased region" description="Polar residues" evidence="6">
    <location>
        <begin position="963"/>
        <end position="974"/>
    </location>
</feature>
<evidence type="ECO:0000313" key="7">
    <source>
        <dbReference type="EMBL" id="KAF5845660.1"/>
    </source>
</evidence>
<proteinExistence type="inferred from homology"/>
<evidence type="ECO:0008006" key="9">
    <source>
        <dbReference type="Google" id="ProtNLM"/>
    </source>
</evidence>
<feature type="region of interest" description="Disordered" evidence="6">
    <location>
        <begin position="31"/>
        <end position="61"/>
    </location>
</feature>